<dbReference type="GO" id="GO:0060271">
    <property type="term" value="P:cilium assembly"/>
    <property type="evidence" value="ECO:0007669"/>
    <property type="project" value="TreeGrafter"/>
</dbReference>
<keyword evidence="2" id="KW-0970">Cilium biogenesis/degradation</keyword>
<dbReference type="AlphaFoldDB" id="A0A8C3B5H7"/>
<comment type="subcellular location">
    <subcellularLocation>
        <location evidence="1">Cell projection</location>
        <location evidence="1">Cilium</location>
    </subcellularLocation>
</comment>
<dbReference type="Pfam" id="PF13870">
    <property type="entry name" value="CCDC113_CCDC96_CC"/>
    <property type="match status" value="1"/>
</dbReference>
<feature type="domain" description="CCDC113/CCDC96 coiled-coil" evidence="9">
    <location>
        <begin position="146"/>
        <end position="314"/>
    </location>
</feature>
<evidence type="ECO:0000259" key="9">
    <source>
        <dbReference type="Pfam" id="PF13870"/>
    </source>
</evidence>
<feature type="coiled-coil region" evidence="7">
    <location>
        <begin position="66"/>
        <end position="100"/>
    </location>
</feature>
<sequence>MPEPEGATFGVFFLKLCLCSEGPLPCAEQCWHPGISAELVITPKQSKSKKRRSTGYFAGLTVEQKCELAERELVDMKGEIQRMEEDTEKTLQDIEAVIQETDIWWTDVKKAISEFEKDIVSTISNKKGSIIASEKLLRYLEEKNHQRDLMKEKLRLENSFLKGYKKKLQQQLRQKEQMGGMLCGVRSQQLQVKKEQYEEKIEQKNKELQQLKLTLGKTVQILNFRKNKLQNTMETSTSLMKDISQRMELLEKIERETTLVEEQRAKAKSLDRWLQKQLSDYSTPPVMSYVQTAMAVTDLEKSIKAWQRRAEIAEVSEAELDARGT</sequence>
<keyword evidence="4" id="KW-0966">Cell projection</keyword>
<evidence type="ECO:0000256" key="6">
    <source>
        <dbReference type="ARBA" id="ARBA00044798"/>
    </source>
</evidence>
<dbReference type="PANTHER" id="PTHR15654:SF2">
    <property type="entry name" value="COILED-COIL DOMAIN-CONTAINING PROTEIN 113"/>
    <property type="match status" value="1"/>
</dbReference>
<evidence type="ECO:0000313" key="11">
    <source>
        <dbReference type="Proteomes" id="UP000694556"/>
    </source>
</evidence>
<reference evidence="10" key="3">
    <citation type="submission" date="2025-09" db="UniProtKB">
        <authorList>
            <consortium name="Ensembl"/>
        </authorList>
    </citation>
    <scope>IDENTIFICATION</scope>
</reference>
<evidence type="ECO:0000256" key="1">
    <source>
        <dbReference type="ARBA" id="ARBA00004138"/>
    </source>
</evidence>
<evidence type="ECO:0000256" key="3">
    <source>
        <dbReference type="ARBA" id="ARBA00023054"/>
    </source>
</evidence>
<reference evidence="10" key="2">
    <citation type="submission" date="2025-08" db="UniProtKB">
        <authorList>
            <consortium name="Ensembl"/>
        </authorList>
    </citation>
    <scope>IDENTIFICATION</scope>
</reference>
<reference evidence="10" key="1">
    <citation type="submission" date="2018-09" db="EMBL/GenBank/DDBJ databases">
        <title>Common duck and Muscovy duck high density SNP chip.</title>
        <authorList>
            <person name="Vignal A."/>
            <person name="Thebault N."/>
            <person name="Warren W.C."/>
        </authorList>
    </citation>
    <scope>NUCLEOTIDE SEQUENCE [LARGE SCALE GENOMIC DNA]</scope>
</reference>
<feature type="signal peptide" evidence="8">
    <location>
        <begin position="1"/>
        <end position="19"/>
    </location>
</feature>
<protein>
    <recommendedName>
        <fullName evidence="6">Cilia- and flagella-associated protein 263</fullName>
    </recommendedName>
</protein>
<keyword evidence="11" id="KW-1185">Reference proteome</keyword>
<evidence type="ECO:0000256" key="7">
    <source>
        <dbReference type="SAM" id="Coils"/>
    </source>
</evidence>
<evidence type="ECO:0000256" key="4">
    <source>
        <dbReference type="ARBA" id="ARBA00023273"/>
    </source>
</evidence>
<name>A0A8C3B5H7_CAIMO</name>
<proteinExistence type="inferred from homology"/>
<accession>A0A8C3B5H7</accession>
<organism evidence="10 11">
    <name type="scientific">Cairina moschata</name>
    <name type="common">Muscovy duck</name>
    <dbReference type="NCBI Taxonomy" id="8855"/>
    <lineage>
        <taxon>Eukaryota</taxon>
        <taxon>Metazoa</taxon>
        <taxon>Chordata</taxon>
        <taxon>Craniata</taxon>
        <taxon>Vertebrata</taxon>
        <taxon>Euteleostomi</taxon>
        <taxon>Archelosauria</taxon>
        <taxon>Archosauria</taxon>
        <taxon>Dinosauria</taxon>
        <taxon>Saurischia</taxon>
        <taxon>Theropoda</taxon>
        <taxon>Coelurosauria</taxon>
        <taxon>Aves</taxon>
        <taxon>Neognathae</taxon>
        <taxon>Galloanserae</taxon>
        <taxon>Anseriformes</taxon>
        <taxon>Anatidae</taxon>
        <taxon>Anatinae</taxon>
        <taxon>Cairina</taxon>
    </lineage>
</organism>
<keyword evidence="3 7" id="KW-0175">Coiled coil</keyword>
<feature type="chain" id="PRO_5034197075" description="Cilia- and flagella-associated protein 263" evidence="8">
    <location>
        <begin position="20"/>
        <end position="325"/>
    </location>
</feature>
<dbReference type="InterPro" id="IPR051885">
    <property type="entry name" value="CC_CF"/>
</dbReference>
<evidence type="ECO:0000256" key="5">
    <source>
        <dbReference type="ARBA" id="ARBA00044506"/>
    </source>
</evidence>
<feature type="coiled-coil region" evidence="7">
    <location>
        <begin position="187"/>
        <end position="214"/>
    </location>
</feature>
<evidence type="ECO:0000313" key="10">
    <source>
        <dbReference type="Ensembl" id="ENSCMMP00000000933.1"/>
    </source>
</evidence>
<keyword evidence="8" id="KW-0732">Signal</keyword>
<dbReference type="Proteomes" id="UP000694556">
    <property type="component" value="Chromosome 12"/>
</dbReference>
<evidence type="ECO:0000256" key="8">
    <source>
        <dbReference type="SAM" id="SignalP"/>
    </source>
</evidence>
<dbReference type="Ensembl" id="ENSCMMT00000001060.1">
    <property type="protein sequence ID" value="ENSCMMP00000000933.1"/>
    <property type="gene ID" value="ENSCMMG00000000652.1"/>
</dbReference>
<dbReference type="GO" id="GO:0036064">
    <property type="term" value="C:ciliary basal body"/>
    <property type="evidence" value="ECO:0007669"/>
    <property type="project" value="TreeGrafter"/>
</dbReference>
<dbReference type="GO" id="GO:0005930">
    <property type="term" value="C:axoneme"/>
    <property type="evidence" value="ECO:0007669"/>
    <property type="project" value="TreeGrafter"/>
</dbReference>
<comment type="similarity">
    <text evidence="5">Belongs to the CFAP263 family.</text>
</comment>
<dbReference type="InterPro" id="IPR025254">
    <property type="entry name" value="CCDC113/CCDC96_CC"/>
</dbReference>
<evidence type="ECO:0000256" key="2">
    <source>
        <dbReference type="ARBA" id="ARBA00022794"/>
    </source>
</evidence>
<dbReference type="PANTHER" id="PTHR15654">
    <property type="entry name" value="COILED-COIL DOMAIN-CONTAINING PROTEIN 113-RELATED"/>
    <property type="match status" value="1"/>
</dbReference>